<dbReference type="CDD" id="cd07012">
    <property type="entry name" value="PBP2_Bug_TTT"/>
    <property type="match status" value="1"/>
</dbReference>
<proteinExistence type="inferred from homology"/>
<dbReference type="PANTHER" id="PTHR42928:SF5">
    <property type="entry name" value="BLR1237 PROTEIN"/>
    <property type="match status" value="1"/>
</dbReference>
<dbReference type="PIRSF" id="PIRSF017082">
    <property type="entry name" value="YflP"/>
    <property type="match status" value="1"/>
</dbReference>
<dbReference type="RefSeq" id="WP_014750857.1">
    <property type="nucleotide sequence ID" value="NC_017964.1"/>
</dbReference>
<keyword evidence="2" id="KW-0732">Signal</keyword>
<dbReference type="KEGG" id="aka:TKWG_13210"/>
<evidence type="ECO:0000313" key="4">
    <source>
        <dbReference type="Proteomes" id="UP000005267"/>
    </source>
</evidence>
<organism evidence="3 4">
    <name type="scientific">Advenella kashmirensis (strain DSM 17095 / LMG 22695 / WT001)</name>
    <name type="common">Tetrathiobacter kashmirensis</name>
    <dbReference type="NCBI Taxonomy" id="1036672"/>
    <lineage>
        <taxon>Bacteria</taxon>
        <taxon>Pseudomonadati</taxon>
        <taxon>Pseudomonadota</taxon>
        <taxon>Betaproteobacteria</taxon>
        <taxon>Burkholderiales</taxon>
        <taxon>Alcaligenaceae</taxon>
    </lineage>
</organism>
<evidence type="ECO:0000256" key="1">
    <source>
        <dbReference type="ARBA" id="ARBA00006987"/>
    </source>
</evidence>
<dbReference type="Gene3D" id="3.40.190.150">
    <property type="entry name" value="Bordetella uptake gene, domain 1"/>
    <property type="match status" value="1"/>
</dbReference>
<protein>
    <recommendedName>
        <fullName evidence="5">Tripartite tricarboxylate transporter substrate binding protein</fullName>
    </recommendedName>
</protein>
<dbReference type="InterPro" id="IPR042100">
    <property type="entry name" value="Bug_dom1"/>
</dbReference>
<name>I3UCM8_ADVKW</name>
<dbReference type="Gene3D" id="3.40.190.10">
    <property type="entry name" value="Periplasmic binding protein-like II"/>
    <property type="match status" value="1"/>
</dbReference>
<dbReference type="HOGENOM" id="CLU_045683_0_0_4"/>
<sequence>MFNKAQLTLMLPIFLLSANVAHGQTASPNWPEKPITFIVPSSPGGSTDTMARILAEGVSEFLKKPVVVENRSGASGVIGLQAALRAPADGYTYVFGYTTNLILSKFNVKNLSFDARRDFEPVAGVSINEMVISVNTSVPAKNPRELIEWAKTRSGNLTYGSYGPGSYSHMLGSHLASENDIKALHVPYKAEQEMLMGLAMGEISYAVSVLPAAKKMQDGGKTRMVGLISPKRSKIYPDLSTFKEMGINDPAFQLLGWNGLFARKGVPDPIVKKMQGAVLHVLNTREIQDRMAVTSALVWGGTAKELDDTWSKDMKIYKTLVEAASAIKN</sequence>
<dbReference type="PANTHER" id="PTHR42928">
    <property type="entry name" value="TRICARBOXYLATE-BINDING PROTEIN"/>
    <property type="match status" value="1"/>
</dbReference>
<accession>I3UCM8</accession>
<comment type="similarity">
    <text evidence="1">Belongs to the UPF0065 (bug) family.</text>
</comment>
<dbReference type="SUPFAM" id="SSF53850">
    <property type="entry name" value="Periplasmic binding protein-like II"/>
    <property type="match status" value="1"/>
</dbReference>
<evidence type="ECO:0000256" key="2">
    <source>
        <dbReference type="SAM" id="SignalP"/>
    </source>
</evidence>
<dbReference type="STRING" id="1036672.TKWG_13210"/>
<dbReference type="OrthoDB" id="8678477at2"/>
<dbReference type="Proteomes" id="UP000005267">
    <property type="component" value="Chromosome"/>
</dbReference>
<dbReference type="AlphaFoldDB" id="I3UCM8"/>
<dbReference type="EMBL" id="CP003555">
    <property type="protein sequence ID" value="AFK62766.1"/>
    <property type="molecule type" value="Genomic_DNA"/>
</dbReference>
<gene>
    <name evidence="3" type="ordered locus">TKWG_13210</name>
</gene>
<evidence type="ECO:0008006" key="5">
    <source>
        <dbReference type="Google" id="ProtNLM"/>
    </source>
</evidence>
<keyword evidence="4" id="KW-1185">Reference proteome</keyword>
<feature type="chain" id="PRO_5003680621" description="Tripartite tricarboxylate transporter substrate binding protein" evidence="2">
    <location>
        <begin position="24"/>
        <end position="329"/>
    </location>
</feature>
<dbReference type="InterPro" id="IPR005064">
    <property type="entry name" value="BUG"/>
</dbReference>
<reference evidence="3 4" key="1">
    <citation type="journal article" date="2011" name="J. Bacteriol.">
        <title>Whole-genome shotgun sequencing of the sulfur-oxidizing chemoautotroph Tetrathiobacter kashmirensis.</title>
        <authorList>
            <person name="Ghosh W."/>
            <person name="George A."/>
            <person name="Agarwal A."/>
            <person name="Raj P."/>
            <person name="Alam M."/>
            <person name="Pyne P."/>
            <person name="Das Gupta S.K."/>
        </authorList>
    </citation>
    <scope>NUCLEOTIDE SEQUENCE [LARGE SCALE GENOMIC DNA]</scope>
    <source>
        <strain evidence="3 4">WT001</strain>
    </source>
</reference>
<dbReference type="Pfam" id="PF03401">
    <property type="entry name" value="TctC"/>
    <property type="match status" value="1"/>
</dbReference>
<reference evidence="4" key="2">
    <citation type="journal article" date="2013" name="PLoS ONE">
        <title>Genome implosion elicits host-confinement in Alcaligenaceae: evidence from the comparative genomics of Tetrathiobacter kashmirensis, a pathogen in the making.</title>
        <authorList>
            <person name="Ghosh W."/>
            <person name="Alam M."/>
            <person name="Roy C."/>
            <person name="Pyne P."/>
            <person name="George A."/>
            <person name="Chakraborty R."/>
            <person name="Majumder S."/>
            <person name="Agarwal A."/>
            <person name="Chakraborty S."/>
            <person name="Majumdar S."/>
            <person name="Gupta S.K."/>
        </authorList>
    </citation>
    <scope>NUCLEOTIDE SEQUENCE [LARGE SCALE GENOMIC DNA]</scope>
    <source>
        <strain evidence="4">WT001</strain>
    </source>
</reference>
<evidence type="ECO:0000313" key="3">
    <source>
        <dbReference type="EMBL" id="AFK62766.1"/>
    </source>
</evidence>
<feature type="signal peptide" evidence="2">
    <location>
        <begin position="1"/>
        <end position="23"/>
    </location>
</feature>